<keyword evidence="6 10" id="KW-0030">Aminoacyl-tRNA synthetase</keyword>
<keyword evidence="14" id="KW-1185">Reference proteome</keyword>
<dbReference type="PANTHER" id="PTHR43326:SF1">
    <property type="entry name" value="METHIONINE--TRNA LIGASE, MITOCHONDRIAL"/>
    <property type="match status" value="1"/>
</dbReference>
<evidence type="ECO:0000256" key="5">
    <source>
        <dbReference type="ARBA" id="ARBA00022917"/>
    </source>
</evidence>
<dbReference type="GO" id="GO:0005524">
    <property type="term" value="F:ATP binding"/>
    <property type="evidence" value="ECO:0007669"/>
    <property type="project" value="UniProtKB-KW"/>
</dbReference>
<dbReference type="Pfam" id="PF09334">
    <property type="entry name" value="tRNA-synt_1g"/>
    <property type="match status" value="1"/>
</dbReference>
<dbReference type="InterPro" id="IPR014729">
    <property type="entry name" value="Rossmann-like_a/b/a_fold"/>
</dbReference>
<gene>
    <name evidence="13" type="ORF">Pmani_013622</name>
</gene>
<dbReference type="Gene3D" id="1.10.730.10">
    <property type="entry name" value="Isoleucyl-tRNA Synthetase, Domain 1"/>
    <property type="match status" value="1"/>
</dbReference>
<evidence type="ECO:0000256" key="2">
    <source>
        <dbReference type="ARBA" id="ARBA00022598"/>
    </source>
</evidence>
<dbReference type="GO" id="GO:0006431">
    <property type="term" value="P:methionyl-tRNA aminoacylation"/>
    <property type="evidence" value="ECO:0007669"/>
    <property type="project" value="InterPro"/>
</dbReference>
<evidence type="ECO:0000313" key="14">
    <source>
        <dbReference type="Proteomes" id="UP001292094"/>
    </source>
</evidence>
<dbReference type="GO" id="GO:0004825">
    <property type="term" value="F:methionine-tRNA ligase activity"/>
    <property type="evidence" value="ECO:0007669"/>
    <property type="project" value="UniProtKB-EC"/>
</dbReference>
<feature type="domain" description="Methionyl-tRNA synthetase anticodon-binding" evidence="12">
    <location>
        <begin position="418"/>
        <end position="509"/>
    </location>
</feature>
<evidence type="ECO:0000256" key="1">
    <source>
        <dbReference type="ARBA" id="ARBA00012838"/>
    </source>
</evidence>
<keyword evidence="3 10" id="KW-0547">Nucleotide-binding</keyword>
<comment type="similarity">
    <text evidence="10">Belongs to the class-I aminoacyl-tRNA synthetase family.</text>
</comment>
<dbReference type="Pfam" id="PF19303">
    <property type="entry name" value="Anticodon_3"/>
    <property type="match status" value="1"/>
</dbReference>
<dbReference type="InterPro" id="IPR015413">
    <property type="entry name" value="Methionyl/Leucyl_tRNA_Synth"/>
</dbReference>
<keyword evidence="5 10" id="KW-0648">Protein biosynthesis</keyword>
<evidence type="ECO:0000256" key="10">
    <source>
        <dbReference type="RuleBase" id="RU363039"/>
    </source>
</evidence>
<accession>A0AAE1PWW0</accession>
<dbReference type="SUPFAM" id="SSF47323">
    <property type="entry name" value="Anticodon-binding domain of a subclass of class I aminoacyl-tRNA synthetases"/>
    <property type="match status" value="1"/>
</dbReference>
<dbReference type="InterPro" id="IPR023457">
    <property type="entry name" value="Met-tRNA_synth_2"/>
</dbReference>
<keyword evidence="4 10" id="KW-0067">ATP-binding</keyword>
<dbReference type="EMBL" id="JAWZYT010001139">
    <property type="protein sequence ID" value="KAK4315130.1"/>
    <property type="molecule type" value="Genomic_DNA"/>
</dbReference>
<dbReference type="InterPro" id="IPR041872">
    <property type="entry name" value="Anticodon_Met"/>
</dbReference>
<dbReference type="CDD" id="cd00814">
    <property type="entry name" value="MetRS_core"/>
    <property type="match status" value="1"/>
</dbReference>
<evidence type="ECO:0000256" key="7">
    <source>
        <dbReference type="ARBA" id="ARBA00026124"/>
    </source>
</evidence>
<proteinExistence type="inferred from homology"/>
<evidence type="ECO:0000256" key="3">
    <source>
        <dbReference type="ARBA" id="ARBA00022741"/>
    </source>
</evidence>
<dbReference type="NCBIfam" id="TIGR00398">
    <property type="entry name" value="metG"/>
    <property type="match status" value="1"/>
</dbReference>
<dbReference type="InterPro" id="IPR033911">
    <property type="entry name" value="MetRS_core"/>
</dbReference>
<name>A0AAE1PWW0_9EUCA</name>
<evidence type="ECO:0000259" key="11">
    <source>
        <dbReference type="Pfam" id="PF09334"/>
    </source>
</evidence>
<evidence type="ECO:0000256" key="4">
    <source>
        <dbReference type="ARBA" id="ARBA00022840"/>
    </source>
</evidence>
<dbReference type="PRINTS" id="PR01041">
    <property type="entry name" value="TRNASYNTHMET"/>
</dbReference>
<protein>
    <recommendedName>
        <fullName evidence="7">Methionine--tRNA ligase, mitochondrial</fullName>
        <ecNumber evidence="1">6.1.1.10</ecNumber>
    </recommendedName>
    <alternativeName>
        <fullName evidence="8">Mitochondrial methionyl-tRNA synthetase</fullName>
    </alternativeName>
</protein>
<dbReference type="AlphaFoldDB" id="A0AAE1PWW0"/>
<dbReference type="InterPro" id="IPR014758">
    <property type="entry name" value="Met-tRNA_synth"/>
</dbReference>
<keyword evidence="2 10" id="KW-0436">Ligase</keyword>
<feature type="domain" description="Methionyl/Leucyl tRNA synthetase" evidence="11">
    <location>
        <begin position="20"/>
        <end position="380"/>
    </location>
</feature>
<evidence type="ECO:0000313" key="13">
    <source>
        <dbReference type="EMBL" id="KAK4315130.1"/>
    </source>
</evidence>
<dbReference type="Gene3D" id="2.170.220.10">
    <property type="match status" value="1"/>
</dbReference>
<organism evidence="13 14">
    <name type="scientific">Petrolisthes manimaculis</name>
    <dbReference type="NCBI Taxonomy" id="1843537"/>
    <lineage>
        <taxon>Eukaryota</taxon>
        <taxon>Metazoa</taxon>
        <taxon>Ecdysozoa</taxon>
        <taxon>Arthropoda</taxon>
        <taxon>Crustacea</taxon>
        <taxon>Multicrustacea</taxon>
        <taxon>Malacostraca</taxon>
        <taxon>Eumalacostraca</taxon>
        <taxon>Eucarida</taxon>
        <taxon>Decapoda</taxon>
        <taxon>Pleocyemata</taxon>
        <taxon>Anomura</taxon>
        <taxon>Galatheoidea</taxon>
        <taxon>Porcellanidae</taxon>
        <taxon>Petrolisthes</taxon>
    </lineage>
</organism>
<dbReference type="PANTHER" id="PTHR43326">
    <property type="entry name" value="METHIONYL-TRNA SYNTHETASE"/>
    <property type="match status" value="1"/>
</dbReference>
<dbReference type="GO" id="GO:0005739">
    <property type="term" value="C:mitochondrion"/>
    <property type="evidence" value="ECO:0007669"/>
    <property type="project" value="UniProtKB-ARBA"/>
</dbReference>
<comment type="catalytic activity">
    <reaction evidence="9">
        <text>tRNA(Met) + L-methionine + ATP = L-methionyl-tRNA(Met) + AMP + diphosphate</text>
        <dbReference type="Rhea" id="RHEA:13481"/>
        <dbReference type="Rhea" id="RHEA-COMP:9667"/>
        <dbReference type="Rhea" id="RHEA-COMP:9698"/>
        <dbReference type="ChEBI" id="CHEBI:30616"/>
        <dbReference type="ChEBI" id="CHEBI:33019"/>
        <dbReference type="ChEBI" id="CHEBI:57844"/>
        <dbReference type="ChEBI" id="CHEBI:78442"/>
        <dbReference type="ChEBI" id="CHEBI:78530"/>
        <dbReference type="ChEBI" id="CHEBI:456215"/>
        <dbReference type="EC" id="6.1.1.10"/>
    </reaction>
</comment>
<dbReference type="Gene3D" id="3.40.50.620">
    <property type="entry name" value="HUPs"/>
    <property type="match status" value="1"/>
</dbReference>
<evidence type="ECO:0000256" key="8">
    <source>
        <dbReference type="ARBA" id="ARBA00030331"/>
    </source>
</evidence>
<evidence type="ECO:0000256" key="9">
    <source>
        <dbReference type="ARBA" id="ARBA00047364"/>
    </source>
</evidence>
<comment type="caution">
    <text evidence="13">The sequence shown here is derived from an EMBL/GenBank/DDBJ whole genome shotgun (WGS) entry which is preliminary data.</text>
</comment>
<dbReference type="Proteomes" id="UP001292094">
    <property type="component" value="Unassembled WGS sequence"/>
</dbReference>
<dbReference type="CDD" id="cd07957">
    <property type="entry name" value="Anticodon_Ia_Met"/>
    <property type="match status" value="1"/>
</dbReference>
<reference evidence="13" key="1">
    <citation type="submission" date="2023-11" db="EMBL/GenBank/DDBJ databases">
        <title>Genome assemblies of two species of porcelain crab, Petrolisthes cinctipes and Petrolisthes manimaculis (Anomura: Porcellanidae).</title>
        <authorList>
            <person name="Angst P."/>
        </authorList>
    </citation>
    <scope>NUCLEOTIDE SEQUENCE</scope>
    <source>
        <strain evidence="13">PB745_02</strain>
        <tissue evidence="13">Gill</tissue>
    </source>
</reference>
<sequence>MSKKVEKNFSSETERDRSFFITTPIFYVNAEPHLGHVYSAVLADASARFQQLQGVPQNQTLFSTGTDEHGQKIQQAAAASKIDVLELCNNVSERFRSLFDSTNVGYSHYIRTTDERHKKTVQSVFNTLVERGHIYRGDYSGWYCVSDETFLTDSQLREVTLPTGEKKLVSAESGHQVEWNNEENYMFRLSEFREDLLLWLKDDKRIQPKRFHQQLLTWLEGELPDLSVSRPCSRISWGVPVPGDEQHTIYVWVDALINYLTVAGYPDLTVWPPNVQVLGKDILRFHGLYWPALLMGAGLEPPHSLLCHSHWTVEGEKMSKSLGNVVCPWESIQRYTSDGLRYLLLRGGTPHSDTNWSEKQAVLTLNVELADTLGNLLNRCTAPSLNPSQLFPPMSPEYLQQLPDAGLRLVELLNDLPDVVAKHYTEFNFYHGLEEIMATVRQANVFIQDEKPWELKNLSDRTKLDSVLRLALEAVRVAGVMLQPVVPSLASQLLDTLGIQQQHDRSWQAVTRVFDNPRDSGLLDSHPLGPRRTLFTKIKV</sequence>
<evidence type="ECO:0000259" key="12">
    <source>
        <dbReference type="Pfam" id="PF19303"/>
    </source>
</evidence>
<dbReference type="SUPFAM" id="SSF52374">
    <property type="entry name" value="Nucleotidylyl transferase"/>
    <property type="match status" value="1"/>
</dbReference>
<dbReference type="EC" id="6.1.1.10" evidence="1"/>
<dbReference type="FunFam" id="2.170.220.10:FF:000001">
    <property type="entry name" value="methionine--tRNA ligase, mitochondrial"/>
    <property type="match status" value="1"/>
</dbReference>
<evidence type="ECO:0000256" key="6">
    <source>
        <dbReference type="ARBA" id="ARBA00023146"/>
    </source>
</evidence>
<dbReference type="InterPro" id="IPR009080">
    <property type="entry name" value="tRNAsynth_Ia_anticodon-bd"/>
</dbReference>